<dbReference type="InterPro" id="IPR019999">
    <property type="entry name" value="Anth_synth_I-like"/>
</dbReference>
<reference evidence="7 8" key="1">
    <citation type="submission" date="2019-03" db="EMBL/GenBank/DDBJ databases">
        <title>Lake Tanganyika Metagenome-Assembled Genomes (MAGs).</title>
        <authorList>
            <person name="Tran P."/>
        </authorList>
    </citation>
    <scope>NUCLEOTIDE SEQUENCE [LARGE SCALE GENOMIC DNA]</scope>
    <source>
        <strain evidence="7">K_DeepCast_65m_m2_236</strain>
    </source>
</reference>
<proteinExistence type="predicted"/>
<evidence type="ECO:0000256" key="2">
    <source>
        <dbReference type="ARBA" id="ARBA00022723"/>
    </source>
</evidence>
<dbReference type="AlphaFoldDB" id="A0A938BMD8"/>
<dbReference type="GO" id="GO:0046872">
    <property type="term" value="F:metal ion binding"/>
    <property type="evidence" value="ECO:0007669"/>
    <property type="project" value="UniProtKB-KW"/>
</dbReference>
<accession>A0A938BMD8</accession>
<evidence type="ECO:0000256" key="1">
    <source>
        <dbReference type="ARBA" id="ARBA00001946"/>
    </source>
</evidence>
<comment type="cofactor">
    <cofactor evidence="1">
        <name>Mg(2+)</name>
        <dbReference type="ChEBI" id="CHEBI:18420"/>
    </cofactor>
</comment>
<evidence type="ECO:0000256" key="4">
    <source>
        <dbReference type="ARBA" id="ARBA00023239"/>
    </source>
</evidence>
<dbReference type="EMBL" id="VGJX01000934">
    <property type="protein sequence ID" value="MBM3276246.1"/>
    <property type="molecule type" value="Genomic_DNA"/>
</dbReference>
<evidence type="ECO:0000256" key="5">
    <source>
        <dbReference type="SAM" id="MobiDB-lite"/>
    </source>
</evidence>
<feature type="non-terminal residue" evidence="7">
    <location>
        <position position="1"/>
    </location>
</feature>
<dbReference type="Pfam" id="PF00425">
    <property type="entry name" value="Chorismate_bind"/>
    <property type="match status" value="1"/>
</dbReference>
<sequence>AALAEPVPAPQVRMGSNLQPPPYRSTLTREEYMQRVETCLEHIREGDVFQIVPSQRLSTAFGGDPFYLYRHLRILNPSPYMFFQDWGEYQLVGSSPEVMVRLDGNLATVRPIAGTRRRGLRPDDEMAAELLADEKERAEHIMLVDLGRNDLGRVCEVGSVKVDELMAIEKYSHVLHIVSNVTGKLAAGKGGMDLLAASFPAGTVSGAPKIKALELLNKLEPRLRGPYGGAVGTLGYDGAVNMGITIRTLLVKDGQAHVQAGAGVVADSDPALEHQECLNKAHAMLLAVAAATGGS</sequence>
<dbReference type="GO" id="GO:0016829">
    <property type="term" value="F:lyase activity"/>
    <property type="evidence" value="ECO:0007669"/>
    <property type="project" value="UniProtKB-KW"/>
</dbReference>
<evidence type="ECO:0000313" key="8">
    <source>
        <dbReference type="Proteomes" id="UP000703893"/>
    </source>
</evidence>
<gene>
    <name evidence="7" type="ORF">FJZ00_13920</name>
</gene>
<dbReference type="Proteomes" id="UP000703893">
    <property type="component" value="Unassembled WGS sequence"/>
</dbReference>
<name>A0A938BMD8_9BACT</name>
<protein>
    <submittedName>
        <fullName evidence="7">Anthranilate synthase component I family protein</fullName>
    </submittedName>
</protein>
<keyword evidence="2" id="KW-0479">Metal-binding</keyword>
<evidence type="ECO:0000313" key="7">
    <source>
        <dbReference type="EMBL" id="MBM3276246.1"/>
    </source>
</evidence>
<comment type="caution">
    <text evidence="7">The sequence shown here is derived from an EMBL/GenBank/DDBJ whole genome shotgun (WGS) entry which is preliminary data.</text>
</comment>
<feature type="region of interest" description="Disordered" evidence="5">
    <location>
        <begin position="1"/>
        <end position="21"/>
    </location>
</feature>
<dbReference type="PRINTS" id="PR00095">
    <property type="entry name" value="ANTSNTHASEI"/>
</dbReference>
<dbReference type="SUPFAM" id="SSF56322">
    <property type="entry name" value="ADC synthase"/>
    <property type="match status" value="1"/>
</dbReference>
<feature type="domain" description="Chorismate-utilising enzyme C-terminal" evidence="6">
    <location>
        <begin position="29"/>
        <end position="280"/>
    </location>
</feature>
<dbReference type="InterPro" id="IPR005801">
    <property type="entry name" value="ADC_synthase"/>
</dbReference>
<evidence type="ECO:0000259" key="6">
    <source>
        <dbReference type="Pfam" id="PF00425"/>
    </source>
</evidence>
<dbReference type="Gene3D" id="3.60.120.10">
    <property type="entry name" value="Anthranilate synthase"/>
    <property type="match status" value="1"/>
</dbReference>
<dbReference type="PANTHER" id="PTHR11236">
    <property type="entry name" value="AMINOBENZOATE/ANTHRANILATE SYNTHASE"/>
    <property type="match status" value="1"/>
</dbReference>
<organism evidence="7 8">
    <name type="scientific">Candidatus Tanganyikabacteria bacterium</name>
    <dbReference type="NCBI Taxonomy" id="2961651"/>
    <lineage>
        <taxon>Bacteria</taxon>
        <taxon>Bacillati</taxon>
        <taxon>Candidatus Sericytochromatia</taxon>
        <taxon>Candidatus Tanganyikabacteria</taxon>
    </lineage>
</organism>
<keyword evidence="4" id="KW-0456">Lyase</keyword>
<evidence type="ECO:0000256" key="3">
    <source>
        <dbReference type="ARBA" id="ARBA00022842"/>
    </source>
</evidence>
<dbReference type="GO" id="GO:0000162">
    <property type="term" value="P:L-tryptophan biosynthetic process"/>
    <property type="evidence" value="ECO:0007669"/>
    <property type="project" value="TreeGrafter"/>
</dbReference>
<keyword evidence="3" id="KW-0460">Magnesium</keyword>
<dbReference type="InterPro" id="IPR015890">
    <property type="entry name" value="Chorismate_C"/>
</dbReference>
<dbReference type="PANTHER" id="PTHR11236:SF48">
    <property type="entry name" value="ISOCHORISMATE SYNTHASE MENF"/>
    <property type="match status" value="1"/>
</dbReference>